<evidence type="ECO:0000313" key="2">
    <source>
        <dbReference type="EMBL" id="MFC6061193.1"/>
    </source>
</evidence>
<evidence type="ECO:0000313" key="3">
    <source>
        <dbReference type="Proteomes" id="UP001596139"/>
    </source>
</evidence>
<reference evidence="3" key="1">
    <citation type="journal article" date="2019" name="Int. J. Syst. Evol. Microbiol.">
        <title>The Global Catalogue of Microorganisms (GCM) 10K type strain sequencing project: providing services to taxonomists for standard genome sequencing and annotation.</title>
        <authorList>
            <consortium name="The Broad Institute Genomics Platform"/>
            <consortium name="The Broad Institute Genome Sequencing Center for Infectious Disease"/>
            <person name="Wu L."/>
            <person name="Ma J."/>
        </authorList>
    </citation>
    <scope>NUCLEOTIDE SEQUENCE [LARGE SCALE GENOMIC DNA]</scope>
    <source>
        <strain evidence="3">CGMCC 1.15180</strain>
    </source>
</reference>
<dbReference type="Pfam" id="PF14020">
    <property type="entry name" value="DUF4236"/>
    <property type="match status" value="1"/>
</dbReference>
<evidence type="ECO:0000259" key="1">
    <source>
        <dbReference type="Pfam" id="PF14020"/>
    </source>
</evidence>
<proteinExistence type="predicted"/>
<dbReference type="InterPro" id="IPR025330">
    <property type="entry name" value="DUF4236"/>
</dbReference>
<sequence>MGFRINRSFKVAPGVRLRFGNKSSSLSVGGKAGRVTLNSRGRRTTTVRLAPGVSYTLSSGKRPKRSRAVSGTPAPLTANAPLRALIAPRRNITDGWVAADDRGVVVHRRGLDDFRIPLVQLVSAELDGKELALKASDGTTYRLCLVTFSAARDLRFVETVARAAELTVNHDVSVLLSPALGVRSECGPPASASGRVGRAGPRTDARIWRCRCHPWMPAGTSAFCGSCASSPCAGPHRTQTTVPGGLGTWTSRSLPIAGTAPLPWSGRHTSPCCFPLRSRNAVREVLENVARLSPIGKARAGSVGCTRAHVDAISSGSSGDLGPLGA</sequence>
<organism evidence="2 3">
    <name type="scientific">Streptomyces ochraceiscleroticus</name>
    <dbReference type="NCBI Taxonomy" id="47761"/>
    <lineage>
        <taxon>Bacteria</taxon>
        <taxon>Bacillati</taxon>
        <taxon>Actinomycetota</taxon>
        <taxon>Actinomycetes</taxon>
        <taxon>Kitasatosporales</taxon>
        <taxon>Streptomycetaceae</taxon>
        <taxon>Streptomyces</taxon>
    </lineage>
</organism>
<keyword evidence="3" id="KW-1185">Reference proteome</keyword>
<accession>A0ABW1MDH0</accession>
<dbReference type="Proteomes" id="UP001596139">
    <property type="component" value="Unassembled WGS sequence"/>
</dbReference>
<feature type="domain" description="DUF4236" evidence="1">
    <location>
        <begin position="3"/>
        <end position="56"/>
    </location>
</feature>
<gene>
    <name evidence="2" type="ORF">ACFP4F_01330</name>
</gene>
<comment type="caution">
    <text evidence="2">The sequence shown here is derived from an EMBL/GenBank/DDBJ whole genome shotgun (WGS) entry which is preliminary data.</text>
</comment>
<name>A0ABW1MDH0_9ACTN</name>
<dbReference type="EMBL" id="JBHSPX010000001">
    <property type="protein sequence ID" value="MFC6061193.1"/>
    <property type="molecule type" value="Genomic_DNA"/>
</dbReference>
<protein>
    <submittedName>
        <fullName evidence="2">DUF4236 domain-containing protein</fullName>
    </submittedName>
</protein>
<dbReference type="RefSeq" id="WP_245659221.1">
    <property type="nucleotide sequence ID" value="NZ_JBHSPX010000001.1"/>
</dbReference>